<dbReference type="SMART" id="SM00100">
    <property type="entry name" value="cNMP"/>
    <property type="match status" value="1"/>
</dbReference>
<sequence>MRHLNHHLLSLLGLRPADPPPVRAWAVKGARWSEQLTETELHAVGAICPHRPYRRGEHVFRQGDAAAYLYVLIEGHVKLSTPSWLGSERVMHVCGPDDFFGENFLTQAESCAADALVVSERALICPISREQFMTVVREVPSAALAFAAALAHRNAELETKLGVMSQPVQARLAHVMIELAQRLGTPTENGTYQLQVELRHDELASLAGTNRVSATHALSLWRKRQLVKGTRGHYQVNVIGLQQLVEELELEAFK</sequence>
<dbReference type="Gene3D" id="1.10.10.10">
    <property type="entry name" value="Winged helix-like DNA-binding domain superfamily/Winged helix DNA-binding domain"/>
    <property type="match status" value="1"/>
</dbReference>
<evidence type="ECO:0000313" key="7">
    <source>
        <dbReference type="Proteomes" id="UP000010467"/>
    </source>
</evidence>
<dbReference type="PROSITE" id="PS50042">
    <property type="entry name" value="CNMP_BINDING_3"/>
    <property type="match status" value="1"/>
</dbReference>
<dbReference type="GO" id="GO:0003700">
    <property type="term" value="F:DNA-binding transcription factor activity"/>
    <property type="evidence" value="ECO:0007669"/>
    <property type="project" value="TreeGrafter"/>
</dbReference>
<dbReference type="PANTHER" id="PTHR24567:SF74">
    <property type="entry name" value="HTH-TYPE TRANSCRIPTIONAL REGULATOR ARCR"/>
    <property type="match status" value="1"/>
</dbReference>
<dbReference type="RefSeq" id="WP_015231222.1">
    <property type="nucleotide sequence ID" value="NC_019789.1"/>
</dbReference>
<dbReference type="Proteomes" id="UP000010467">
    <property type="component" value="Plasmid pDEIPE01"/>
</dbReference>
<evidence type="ECO:0000256" key="3">
    <source>
        <dbReference type="ARBA" id="ARBA00023163"/>
    </source>
</evidence>
<evidence type="ECO:0000259" key="5">
    <source>
        <dbReference type="PROSITE" id="PS51063"/>
    </source>
</evidence>
<dbReference type="InterPro" id="IPR012318">
    <property type="entry name" value="HTH_CRP"/>
</dbReference>
<dbReference type="SUPFAM" id="SSF46785">
    <property type="entry name" value="Winged helix' DNA-binding domain"/>
    <property type="match status" value="1"/>
</dbReference>
<dbReference type="InterPro" id="IPR036390">
    <property type="entry name" value="WH_DNA-bd_sf"/>
</dbReference>
<proteinExistence type="predicted"/>
<dbReference type="GO" id="GO:0003677">
    <property type="term" value="F:DNA binding"/>
    <property type="evidence" value="ECO:0007669"/>
    <property type="project" value="UniProtKB-KW"/>
</dbReference>
<dbReference type="SUPFAM" id="SSF51206">
    <property type="entry name" value="cAMP-binding domain-like"/>
    <property type="match status" value="1"/>
</dbReference>
<dbReference type="Pfam" id="PF13545">
    <property type="entry name" value="HTH_Crp_2"/>
    <property type="match status" value="1"/>
</dbReference>
<dbReference type="GO" id="GO:0005829">
    <property type="term" value="C:cytosol"/>
    <property type="evidence" value="ECO:0007669"/>
    <property type="project" value="TreeGrafter"/>
</dbReference>
<evidence type="ECO:0000256" key="1">
    <source>
        <dbReference type="ARBA" id="ARBA00023015"/>
    </source>
</evidence>
<keyword evidence="3" id="KW-0804">Transcription</keyword>
<dbReference type="InterPro" id="IPR036388">
    <property type="entry name" value="WH-like_DNA-bd_sf"/>
</dbReference>
<name>L0A8B5_DEIPD</name>
<dbReference type="CDD" id="cd00038">
    <property type="entry name" value="CAP_ED"/>
    <property type="match status" value="1"/>
</dbReference>
<dbReference type="EMBL" id="CP003383">
    <property type="protein sequence ID" value="AFZ69320.1"/>
    <property type="molecule type" value="Genomic_DNA"/>
</dbReference>
<dbReference type="PROSITE" id="PS51063">
    <property type="entry name" value="HTH_CRP_2"/>
    <property type="match status" value="1"/>
</dbReference>
<dbReference type="PANTHER" id="PTHR24567">
    <property type="entry name" value="CRP FAMILY TRANSCRIPTIONAL REGULATORY PROTEIN"/>
    <property type="match status" value="1"/>
</dbReference>
<dbReference type="InterPro" id="IPR014710">
    <property type="entry name" value="RmlC-like_jellyroll"/>
</dbReference>
<dbReference type="KEGG" id="dpd:Deipe_3907"/>
<reference evidence="7" key="1">
    <citation type="submission" date="2012-03" db="EMBL/GenBank/DDBJ databases">
        <title>Complete sequence of plasmid 1 of Deinococcus peraridilitoris DSM 19664.</title>
        <authorList>
            <person name="Lucas S."/>
            <person name="Copeland A."/>
            <person name="Lapidus A."/>
            <person name="Glavina del Rio T."/>
            <person name="Dalin E."/>
            <person name="Tice H."/>
            <person name="Bruce D."/>
            <person name="Goodwin L."/>
            <person name="Pitluck S."/>
            <person name="Peters L."/>
            <person name="Mikhailova N."/>
            <person name="Lu M."/>
            <person name="Kyrpides N."/>
            <person name="Mavromatis K."/>
            <person name="Ivanova N."/>
            <person name="Brettin T."/>
            <person name="Detter J.C."/>
            <person name="Han C."/>
            <person name="Larimer F."/>
            <person name="Land M."/>
            <person name="Hauser L."/>
            <person name="Markowitz V."/>
            <person name="Cheng J.-F."/>
            <person name="Hugenholtz P."/>
            <person name="Woyke T."/>
            <person name="Wu D."/>
            <person name="Pukall R."/>
            <person name="Steenblock K."/>
            <person name="Brambilla E."/>
            <person name="Klenk H.-P."/>
            <person name="Eisen J.A."/>
        </authorList>
    </citation>
    <scope>NUCLEOTIDE SEQUENCE [LARGE SCALE GENOMIC DNA]</scope>
    <source>
        <strain evidence="7">DSM 19664 / LMG 22246 / CIP 109416 / KR-200</strain>
        <plasmid evidence="7">Plasmid pDEIPE01</plasmid>
    </source>
</reference>
<accession>L0A8B5</accession>
<evidence type="ECO:0000313" key="6">
    <source>
        <dbReference type="EMBL" id="AFZ69320.1"/>
    </source>
</evidence>
<organism evidence="6 7">
    <name type="scientific">Deinococcus peraridilitoris (strain DSM 19664 / LMG 22246 / CIP 109416 / KR-200)</name>
    <dbReference type="NCBI Taxonomy" id="937777"/>
    <lineage>
        <taxon>Bacteria</taxon>
        <taxon>Thermotogati</taxon>
        <taxon>Deinococcota</taxon>
        <taxon>Deinococci</taxon>
        <taxon>Deinococcales</taxon>
        <taxon>Deinococcaceae</taxon>
        <taxon>Deinococcus</taxon>
    </lineage>
</organism>
<dbReference type="InterPro" id="IPR050397">
    <property type="entry name" value="Env_Response_Regulators"/>
</dbReference>
<dbReference type="HOGENOM" id="CLU_075053_3_1_0"/>
<dbReference type="PATRIC" id="fig|937777.3.peg.3922"/>
<dbReference type="InterPro" id="IPR018490">
    <property type="entry name" value="cNMP-bd_dom_sf"/>
</dbReference>
<keyword evidence="6" id="KW-0614">Plasmid</keyword>
<dbReference type="AlphaFoldDB" id="L0A8B5"/>
<feature type="domain" description="HTH crp-type" evidence="5">
    <location>
        <begin position="166"/>
        <end position="240"/>
    </location>
</feature>
<protein>
    <submittedName>
        <fullName evidence="6">cAMP-binding protein</fullName>
    </submittedName>
</protein>
<keyword evidence="7" id="KW-1185">Reference proteome</keyword>
<dbReference type="Gene3D" id="2.60.120.10">
    <property type="entry name" value="Jelly Rolls"/>
    <property type="match status" value="1"/>
</dbReference>
<keyword evidence="1" id="KW-0805">Transcription regulation</keyword>
<keyword evidence="2" id="KW-0238">DNA-binding</keyword>
<evidence type="ECO:0000256" key="2">
    <source>
        <dbReference type="ARBA" id="ARBA00023125"/>
    </source>
</evidence>
<dbReference type="InterPro" id="IPR000595">
    <property type="entry name" value="cNMP-bd_dom"/>
</dbReference>
<dbReference type="Pfam" id="PF00027">
    <property type="entry name" value="cNMP_binding"/>
    <property type="match status" value="1"/>
</dbReference>
<feature type="domain" description="Cyclic nucleotide-binding" evidence="4">
    <location>
        <begin position="53"/>
        <end position="136"/>
    </location>
</feature>
<geneLocation type="plasmid" evidence="6 7">
    <name>pDEIPE01</name>
</geneLocation>
<gene>
    <name evidence="6" type="ordered locus">Deipe_3907</name>
</gene>
<dbReference type="OrthoDB" id="34323at2"/>
<evidence type="ECO:0000259" key="4">
    <source>
        <dbReference type="PROSITE" id="PS50042"/>
    </source>
</evidence>